<feature type="transmembrane region" description="Helical" evidence="1">
    <location>
        <begin position="129"/>
        <end position="149"/>
    </location>
</feature>
<sequence length="372" mass="41620">MLSPPPDEREREFIHMFQGECRRKLRTRIEYPLLLAATGVARLRRHHWRPEIGAVRTHEEWQTYCDACHKVAAVTTPIASLQSWYEWADTLASDYAQSYRSGHVFNFVLAAFAVLLALTTLVLPDAKKILAVAEFAAILAILLNTQIGVRRQWHRRWLDYRQLAERLRPMRSLKLLGLAAPDPPGTAANPTFGRWVDWYAAVVWRGMGCPSGAIDGDRLKAMASTIAEHELAPQVAYNKSVANLAERLDHRLEIVGLTLFTTALLGCVVLLLGFAFAPHWVKANSNWFTLLSAGLPAIGTAIFGIRVQGDYVGSAVRSEQTARVLEQIADRLTRNSSNLSRVGDLVEEAARAMHADLDEWRLLNQQHDLSVG</sequence>
<dbReference type="InterPro" id="IPR023298">
    <property type="entry name" value="ATPase_P-typ_TM_dom_sf"/>
</dbReference>
<dbReference type="RefSeq" id="WP_187715489.1">
    <property type="nucleotide sequence ID" value="NZ_CP060780.1"/>
</dbReference>
<protein>
    <submittedName>
        <fullName evidence="2">DUF4231 domain-containing protein</fullName>
    </submittedName>
</protein>
<feature type="transmembrane region" description="Helical" evidence="1">
    <location>
        <begin position="104"/>
        <end position="123"/>
    </location>
</feature>
<evidence type="ECO:0000313" key="2">
    <source>
        <dbReference type="EMBL" id="QNP44067.1"/>
    </source>
</evidence>
<reference evidence="2 3" key="1">
    <citation type="submission" date="2020-08" db="EMBL/GenBank/DDBJ databases">
        <title>Genome sequence of Sphingomonas daechungensis KACC 18115T.</title>
        <authorList>
            <person name="Hyun D.-W."/>
            <person name="Bae J.-W."/>
        </authorList>
    </citation>
    <scope>NUCLEOTIDE SEQUENCE [LARGE SCALE GENOMIC DNA]</scope>
    <source>
        <strain evidence="2 3">KACC 18115</strain>
    </source>
</reference>
<evidence type="ECO:0000313" key="3">
    <source>
        <dbReference type="Proteomes" id="UP000516134"/>
    </source>
</evidence>
<feature type="transmembrane region" description="Helical" evidence="1">
    <location>
        <begin position="254"/>
        <end position="281"/>
    </location>
</feature>
<proteinExistence type="predicted"/>
<evidence type="ECO:0000256" key="1">
    <source>
        <dbReference type="SAM" id="Phobius"/>
    </source>
</evidence>
<organism evidence="2 3">
    <name type="scientific">Sphingomonas daechungensis</name>
    <dbReference type="NCBI Taxonomy" id="1176646"/>
    <lineage>
        <taxon>Bacteria</taxon>
        <taxon>Pseudomonadati</taxon>
        <taxon>Pseudomonadota</taxon>
        <taxon>Alphaproteobacteria</taxon>
        <taxon>Sphingomonadales</taxon>
        <taxon>Sphingomonadaceae</taxon>
        <taxon>Sphingomonas</taxon>
    </lineage>
</organism>
<keyword evidence="1" id="KW-0812">Transmembrane</keyword>
<dbReference type="Proteomes" id="UP000516134">
    <property type="component" value="Chromosome"/>
</dbReference>
<feature type="transmembrane region" description="Helical" evidence="1">
    <location>
        <begin position="287"/>
        <end position="307"/>
    </location>
</feature>
<dbReference type="Pfam" id="PF14015">
    <property type="entry name" value="DUF4231"/>
    <property type="match status" value="1"/>
</dbReference>
<dbReference type="EMBL" id="CP060780">
    <property type="protein sequence ID" value="QNP44067.1"/>
    <property type="molecule type" value="Genomic_DNA"/>
</dbReference>
<accession>A0ABX6T562</accession>
<dbReference type="SUPFAM" id="SSF81665">
    <property type="entry name" value="Calcium ATPase, transmembrane domain M"/>
    <property type="match status" value="1"/>
</dbReference>
<keyword evidence="1" id="KW-1133">Transmembrane helix</keyword>
<gene>
    <name evidence="2" type="ORF">H9L15_05770</name>
</gene>
<dbReference type="InterPro" id="IPR025325">
    <property type="entry name" value="DUF4231"/>
</dbReference>
<keyword evidence="3" id="KW-1185">Reference proteome</keyword>
<name>A0ABX6T562_9SPHN</name>
<keyword evidence="1" id="KW-0472">Membrane</keyword>